<keyword evidence="2 5" id="KW-0808">Transferase</keyword>
<dbReference type="PANTHER" id="PTHR46098">
    <property type="entry name" value="TRNA (CYTOSINE(38)-C(5))-METHYLTRANSFERASE"/>
    <property type="match status" value="1"/>
</dbReference>
<dbReference type="PROSITE" id="PS00095">
    <property type="entry name" value="C5_MTASE_2"/>
    <property type="match status" value="1"/>
</dbReference>
<comment type="similarity">
    <text evidence="5 6">Belongs to the class I-like SAM-binding methyltransferase superfamily. C5-methyltransferase family.</text>
</comment>
<evidence type="ECO:0000256" key="4">
    <source>
        <dbReference type="ARBA" id="ARBA00022747"/>
    </source>
</evidence>
<dbReference type="InterPro" id="IPR001525">
    <property type="entry name" value="C5_MeTfrase"/>
</dbReference>
<dbReference type="Pfam" id="PF00145">
    <property type="entry name" value="DNA_methylase"/>
    <property type="match status" value="1"/>
</dbReference>
<evidence type="ECO:0000256" key="2">
    <source>
        <dbReference type="ARBA" id="ARBA00022679"/>
    </source>
</evidence>
<evidence type="ECO:0000256" key="3">
    <source>
        <dbReference type="ARBA" id="ARBA00022691"/>
    </source>
</evidence>
<name>A0A0Z8C7Q1_STRSU</name>
<evidence type="ECO:0000313" key="9">
    <source>
        <dbReference type="Proteomes" id="UP000072003"/>
    </source>
</evidence>
<evidence type="ECO:0000256" key="7">
    <source>
        <dbReference type="RuleBase" id="RU000417"/>
    </source>
</evidence>
<protein>
    <recommendedName>
        <fullName evidence="7">Cytosine-specific methyltransferase</fullName>
        <ecNumber evidence="7">2.1.1.37</ecNumber>
    </recommendedName>
</protein>
<dbReference type="RefSeq" id="WP_044670832.1">
    <property type="nucleotide sequence ID" value="NZ_CEDC01000011.1"/>
</dbReference>
<feature type="active site" evidence="5">
    <location>
        <position position="77"/>
    </location>
</feature>
<comment type="catalytic activity">
    <reaction evidence="7">
        <text>a 2'-deoxycytidine in DNA + S-adenosyl-L-methionine = a 5-methyl-2'-deoxycytidine in DNA + S-adenosyl-L-homocysteine + H(+)</text>
        <dbReference type="Rhea" id="RHEA:13681"/>
        <dbReference type="Rhea" id="RHEA-COMP:11369"/>
        <dbReference type="Rhea" id="RHEA-COMP:11370"/>
        <dbReference type="ChEBI" id="CHEBI:15378"/>
        <dbReference type="ChEBI" id="CHEBI:57856"/>
        <dbReference type="ChEBI" id="CHEBI:59789"/>
        <dbReference type="ChEBI" id="CHEBI:85452"/>
        <dbReference type="ChEBI" id="CHEBI:85454"/>
        <dbReference type="EC" id="2.1.1.37"/>
    </reaction>
</comment>
<evidence type="ECO:0000256" key="5">
    <source>
        <dbReference type="PROSITE-ProRule" id="PRU01016"/>
    </source>
</evidence>
<dbReference type="PROSITE" id="PS00094">
    <property type="entry name" value="C5_MTASE_1"/>
    <property type="match status" value="1"/>
</dbReference>
<dbReference type="GO" id="GO:0032259">
    <property type="term" value="P:methylation"/>
    <property type="evidence" value="ECO:0007669"/>
    <property type="project" value="UniProtKB-KW"/>
</dbReference>
<dbReference type="Proteomes" id="UP000072003">
    <property type="component" value="Unassembled WGS sequence"/>
</dbReference>
<keyword evidence="1 5" id="KW-0489">Methyltransferase</keyword>
<evidence type="ECO:0000256" key="6">
    <source>
        <dbReference type="RuleBase" id="RU000416"/>
    </source>
</evidence>
<dbReference type="InterPro" id="IPR018117">
    <property type="entry name" value="C5_DNA_meth_AS"/>
</dbReference>
<dbReference type="EC" id="2.1.1.37" evidence="7"/>
<organism evidence="8 9">
    <name type="scientific">Streptococcus suis</name>
    <dbReference type="NCBI Taxonomy" id="1307"/>
    <lineage>
        <taxon>Bacteria</taxon>
        <taxon>Bacillati</taxon>
        <taxon>Bacillota</taxon>
        <taxon>Bacilli</taxon>
        <taxon>Lactobacillales</taxon>
        <taxon>Streptococcaceae</taxon>
        <taxon>Streptococcus</taxon>
    </lineage>
</organism>
<accession>A0A0Z8C7Q1</accession>
<dbReference type="GO" id="GO:0009307">
    <property type="term" value="P:DNA restriction-modification system"/>
    <property type="evidence" value="ECO:0007669"/>
    <property type="project" value="UniProtKB-KW"/>
</dbReference>
<reference evidence="8 9" key="1">
    <citation type="submission" date="2016-02" db="EMBL/GenBank/DDBJ databases">
        <authorList>
            <consortium name="Pathogen Informatics"/>
        </authorList>
    </citation>
    <scope>NUCLEOTIDE SEQUENCE [LARGE SCALE GENOMIC DNA]</scope>
    <source>
        <strain evidence="8 9">LSS100</strain>
    </source>
</reference>
<dbReference type="SUPFAM" id="SSF53335">
    <property type="entry name" value="S-adenosyl-L-methionine-dependent methyltransferases"/>
    <property type="match status" value="1"/>
</dbReference>
<keyword evidence="4" id="KW-0680">Restriction system</keyword>
<dbReference type="InterPro" id="IPR031303">
    <property type="entry name" value="C5_meth_CS"/>
</dbReference>
<sequence>MYFFDLFAGIGGFRLGLEQAGYICVGFCEIDRFARNSYQAIFDTEGEVEYHDIRKISNHAFRKLRGKVDLLCGGFPCQAFSLAGRRLGFEDTRGTLFFEIARAAQQIQPQFLLLENVKGLLNHDQGRTFRTILSTLNELGYDAEWQVLDSKYFGVPQHRERVYIIGHSRRRSRQFLFPIGRKSKVSPLSGPKCMGNINPSGYGLNGKVYSSSAISPTLTTNKGEGVKIAYPILTPERIEKRQKGRRVKQESESMFTLTSQDRHGVVLEKRLPRSRGVYVRSNTNKGFETAFEGDSVNFAYPSSKVRRGRVGKQVAQTIVTGNSLGVVTNQLQIRKLTSRECFRLQGFPDWVFNRASRVTSNSQLYKQAGNAVTVPVAFEIGKRLAAIEKEGESE</sequence>
<proteinExistence type="inferred from homology"/>
<evidence type="ECO:0000256" key="1">
    <source>
        <dbReference type="ARBA" id="ARBA00022603"/>
    </source>
</evidence>
<dbReference type="AlphaFoldDB" id="A0A0Z8C7Q1"/>
<dbReference type="NCBIfam" id="TIGR00675">
    <property type="entry name" value="dcm"/>
    <property type="match status" value="1"/>
</dbReference>
<dbReference type="InterPro" id="IPR050750">
    <property type="entry name" value="C5-MTase"/>
</dbReference>
<dbReference type="GO" id="GO:0003886">
    <property type="term" value="F:DNA (cytosine-5-)-methyltransferase activity"/>
    <property type="evidence" value="ECO:0007669"/>
    <property type="project" value="UniProtKB-EC"/>
</dbReference>
<dbReference type="PROSITE" id="PS51679">
    <property type="entry name" value="SAM_MT_C5"/>
    <property type="match status" value="1"/>
</dbReference>
<keyword evidence="3 5" id="KW-0949">S-adenosyl-L-methionine</keyword>
<dbReference type="Gene3D" id="3.90.120.10">
    <property type="entry name" value="DNA Methylase, subunit A, domain 2"/>
    <property type="match status" value="1"/>
</dbReference>
<gene>
    <name evidence="8" type="primary">hpaIIM_2</name>
    <name evidence="8" type="ORF">ERS132462_01442</name>
</gene>
<evidence type="ECO:0000313" key="8">
    <source>
        <dbReference type="EMBL" id="CYU20305.1"/>
    </source>
</evidence>
<dbReference type="EMBL" id="FIFN01000014">
    <property type="protein sequence ID" value="CYU20305.1"/>
    <property type="molecule type" value="Genomic_DNA"/>
</dbReference>
<dbReference type="PRINTS" id="PR00105">
    <property type="entry name" value="C5METTRFRASE"/>
</dbReference>
<dbReference type="PANTHER" id="PTHR46098:SF1">
    <property type="entry name" value="TRNA (CYTOSINE(38)-C(5))-METHYLTRANSFERASE"/>
    <property type="match status" value="1"/>
</dbReference>
<dbReference type="CDD" id="cd00315">
    <property type="entry name" value="Cyt_C5_DNA_methylase"/>
    <property type="match status" value="1"/>
</dbReference>
<dbReference type="Gene3D" id="3.40.50.150">
    <property type="entry name" value="Vaccinia Virus protein VP39"/>
    <property type="match status" value="1"/>
</dbReference>
<dbReference type="InterPro" id="IPR029063">
    <property type="entry name" value="SAM-dependent_MTases_sf"/>
</dbReference>